<dbReference type="PANTHER" id="PTHR48207">
    <property type="entry name" value="SUCCINATE--HYDROXYMETHYLGLUTARATE COA-TRANSFERASE"/>
    <property type="match status" value="1"/>
</dbReference>
<dbReference type="Gene3D" id="3.40.50.10540">
    <property type="entry name" value="Crotonobetainyl-coa:carnitine coa-transferase, domain 1"/>
    <property type="match status" value="1"/>
</dbReference>
<evidence type="ECO:0000313" key="3">
    <source>
        <dbReference type="Proteomes" id="UP000246085"/>
    </source>
</evidence>
<sequence length="398" mass="44182">MRGALSGVRVIDLTGVVSGPFATMFLADQGADVIKIEPITGDITRRSRATIDEAGEFSALFISSNRGKRSLSIDIKEPIGREILTRLLDQADVLVQNFRPGTMERLRLGPKELRERNPRLIYVSISGVGDSGPYVRKRVYDPIIQALSGFADIQSQPLTNRPQMIRTIVADKTTAVFTAQAVAAALYAREKTGKGDYIQVAMLDTMIAYLWPEGMMQYTVVGKEASVSDPNDRPDLVFKTADGYITCGTISDSEWQGFCRATGDPELEKDERFSTPGGRFLNATARINKMQEYIGRYTTAEWLDRLDAADVPCAPILRRADVFRNEQVVARELIEELDQPTVGRVRQPKPAAKFEINRSKIGGPAPRVGEHSREILRDIGYDDASIDALIERKIVRSI</sequence>
<dbReference type="RefSeq" id="WP_122401434.1">
    <property type="nucleotide sequence ID" value="NZ_LS398110.1"/>
</dbReference>
<evidence type="ECO:0000256" key="1">
    <source>
        <dbReference type="ARBA" id="ARBA00022679"/>
    </source>
</evidence>
<protein>
    <recommendedName>
        <fullName evidence="4">CoA transferase</fullName>
    </recommendedName>
</protein>
<dbReference type="PANTHER" id="PTHR48207:SF3">
    <property type="entry name" value="SUCCINATE--HYDROXYMETHYLGLUTARATE COA-TRANSFERASE"/>
    <property type="match status" value="1"/>
</dbReference>
<dbReference type="InterPro" id="IPR044855">
    <property type="entry name" value="CoA-Trfase_III_dom3_sf"/>
</dbReference>
<organism evidence="2 3">
    <name type="scientific">Bradyrhizobium vignae</name>
    <dbReference type="NCBI Taxonomy" id="1549949"/>
    <lineage>
        <taxon>Bacteria</taxon>
        <taxon>Pseudomonadati</taxon>
        <taxon>Pseudomonadota</taxon>
        <taxon>Alphaproteobacteria</taxon>
        <taxon>Hyphomicrobiales</taxon>
        <taxon>Nitrobacteraceae</taxon>
        <taxon>Bradyrhizobium</taxon>
    </lineage>
</organism>
<keyword evidence="1" id="KW-0808">Transferase</keyword>
<dbReference type="Pfam" id="PF02515">
    <property type="entry name" value="CoA_transf_3"/>
    <property type="match status" value="1"/>
</dbReference>
<dbReference type="AlphaFoldDB" id="A0A2U3PUX0"/>
<evidence type="ECO:0000313" key="2">
    <source>
        <dbReference type="EMBL" id="SPP92916.1"/>
    </source>
</evidence>
<dbReference type="SUPFAM" id="SSF89796">
    <property type="entry name" value="CoA-transferase family III (CaiB/BaiF)"/>
    <property type="match status" value="1"/>
</dbReference>
<dbReference type="Gene3D" id="3.30.1540.10">
    <property type="entry name" value="formyl-coa transferase, domain 3"/>
    <property type="match status" value="1"/>
</dbReference>
<dbReference type="EMBL" id="LS398110">
    <property type="protein sequence ID" value="SPP92916.1"/>
    <property type="molecule type" value="Genomic_DNA"/>
</dbReference>
<dbReference type="KEGG" id="bvz:BRAD3257_1801"/>
<dbReference type="GO" id="GO:0008410">
    <property type="term" value="F:CoA-transferase activity"/>
    <property type="evidence" value="ECO:0007669"/>
    <property type="project" value="TreeGrafter"/>
</dbReference>
<reference evidence="2 3" key="1">
    <citation type="submission" date="2018-03" db="EMBL/GenBank/DDBJ databases">
        <authorList>
            <person name="Gully D."/>
        </authorList>
    </citation>
    <scope>NUCLEOTIDE SEQUENCE [LARGE SCALE GENOMIC DNA]</scope>
    <source>
        <strain evidence="2">ORS3257</strain>
    </source>
</reference>
<gene>
    <name evidence="2" type="ORF">BRAD3257_1801</name>
</gene>
<proteinExistence type="predicted"/>
<dbReference type="InterPro" id="IPR003673">
    <property type="entry name" value="CoA-Trfase_fam_III"/>
</dbReference>
<name>A0A2U3PUX0_9BRAD</name>
<dbReference type="InterPro" id="IPR023606">
    <property type="entry name" value="CoA-Trfase_III_dom_1_sf"/>
</dbReference>
<evidence type="ECO:0008006" key="4">
    <source>
        <dbReference type="Google" id="ProtNLM"/>
    </source>
</evidence>
<dbReference type="Proteomes" id="UP000246085">
    <property type="component" value="Chromosome BRAD3257"/>
</dbReference>
<accession>A0A2U3PUX0</accession>
<dbReference type="InterPro" id="IPR050483">
    <property type="entry name" value="CoA-transferase_III_domain"/>
</dbReference>